<comment type="caution">
    <text evidence="2">The sequence shown here is derived from an EMBL/GenBank/DDBJ whole genome shotgun (WGS) entry which is preliminary data.</text>
</comment>
<keyword evidence="1" id="KW-0732">Signal</keyword>
<protein>
    <recommendedName>
        <fullName evidence="4">DUF1311 domain-containing protein</fullName>
    </recommendedName>
</protein>
<organism evidence="2 3">
    <name type="scientific">Acinetobacter tandoii</name>
    <dbReference type="NCBI Taxonomy" id="202954"/>
    <lineage>
        <taxon>Bacteria</taxon>
        <taxon>Pseudomonadati</taxon>
        <taxon>Pseudomonadota</taxon>
        <taxon>Gammaproteobacteria</taxon>
        <taxon>Moraxellales</taxon>
        <taxon>Moraxellaceae</taxon>
        <taxon>Acinetobacter</taxon>
    </lineage>
</organism>
<evidence type="ECO:0008006" key="4">
    <source>
        <dbReference type="Google" id="ProtNLM"/>
    </source>
</evidence>
<evidence type="ECO:0000313" key="2">
    <source>
        <dbReference type="EMBL" id="KAB1859988.1"/>
    </source>
</evidence>
<dbReference type="Proteomes" id="UP000325788">
    <property type="component" value="Unassembled WGS sequence"/>
</dbReference>
<dbReference type="RefSeq" id="WP_151503898.1">
    <property type="nucleotide sequence ID" value="NZ_VXLD01000001.1"/>
</dbReference>
<dbReference type="EMBL" id="VXLD01000001">
    <property type="protein sequence ID" value="KAB1859988.1"/>
    <property type="molecule type" value="Genomic_DNA"/>
</dbReference>
<feature type="chain" id="PRO_5024277101" description="DUF1311 domain-containing protein" evidence="1">
    <location>
        <begin position="21"/>
        <end position="115"/>
    </location>
</feature>
<reference evidence="2 3" key="1">
    <citation type="submission" date="2019-09" db="EMBL/GenBank/DDBJ databases">
        <title>Draft genome sequence of Acinetobacter tandoii W4-4-4 isolated from environmental water sample.</title>
        <authorList>
            <person name="Wee S.K."/>
            <person name="Yan B."/>
            <person name="Mustaffa S.B."/>
            <person name="Yap E.P.H."/>
        </authorList>
    </citation>
    <scope>NUCLEOTIDE SEQUENCE [LARGE SCALE GENOMIC DNA]</scope>
    <source>
        <strain evidence="2 3">W4-4-4</strain>
    </source>
</reference>
<evidence type="ECO:0000313" key="3">
    <source>
        <dbReference type="Proteomes" id="UP000325788"/>
    </source>
</evidence>
<evidence type="ECO:0000256" key="1">
    <source>
        <dbReference type="SAM" id="SignalP"/>
    </source>
</evidence>
<name>A0A5N4WUB5_9GAMM</name>
<dbReference type="AlphaFoldDB" id="A0A5N4WUB5"/>
<feature type="signal peptide" evidence="1">
    <location>
        <begin position="1"/>
        <end position="20"/>
    </location>
</feature>
<sequence>MKLKAIFTTLLALTAMNTWALDLDNLTLDDCKDNADILGYMMTIKSQCNLDEESANSEIAEAIFQMSKQCIAQYGETTMGNATRVGIFSTKSELEETGRNATCLRALTDYPELFD</sequence>
<gene>
    <name evidence="2" type="ORF">F4W09_02375</name>
</gene>
<proteinExistence type="predicted"/>
<accession>A0A5N4WUB5</accession>